<evidence type="ECO:0000313" key="4">
    <source>
        <dbReference type="EMBL" id="MFK7160904.1"/>
    </source>
</evidence>
<dbReference type="Proteomes" id="UP001621714">
    <property type="component" value="Unassembled WGS sequence"/>
</dbReference>
<dbReference type="PANTHER" id="PTHR37010:SF1">
    <property type="entry name" value="SULFURTRANSFERASE TUSE"/>
    <property type="match status" value="1"/>
</dbReference>
<dbReference type="Gene3D" id="1.10.10.370">
    <property type="entry name" value="DsrC-like protein, C-terminal domain"/>
    <property type="match status" value="1"/>
</dbReference>
<comment type="caution">
    <text evidence="4">The sequence shown here is derived from an EMBL/GenBank/DDBJ whole genome shotgun (WGS) entry which is preliminary data.</text>
</comment>
<dbReference type="Gene3D" id="3.30.1420.10">
    <property type="match status" value="1"/>
</dbReference>
<accession>A0ABW8PX97</accession>
<keyword evidence="5" id="KW-1185">Reference proteome</keyword>
<sequence>MTVSVAGKRPELDPEGYLCQLTDWNPEVAQWLAEQEGIQLSDDHWTILYRLRDFYHTFELAPAMRPLTRYLRQHLPAEKTTSIHLMQLFGSSPAKMAAKLAGLPKPDNCL</sequence>
<dbReference type="SUPFAM" id="SSF69721">
    <property type="entry name" value="DsrC, the gamma subunit of dissimilatory sulfite reductase"/>
    <property type="match status" value="1"/>
</dbReference>
<name>A0ABW8PX97_9GAMM</name>
<proteinExistence type="inferred from homology"/>
<organism evidence="4 5">
    <name type="scientific">Marinospirillum alkalitolerans</name>
    <dbReference type="NCBI Taxonomy" id="3123374"/>
    <lineage>
        <taxon>Bacteria</taxon>
        <taxon>Pseudomonadati</taxon>
        <taxon>Pseudomonadota</taxon>
        <taxon>Gammaproteobacteria</taxon>
        <taxon>Oceanospirillales</taxon>
        <taxon>Oceanospirillaceae</taxon>
        <taxon>Marinospirillum</taxon>
    </lineage>
</organism>
<comment type="function">
    <text evidence="3">Part of a sulfur-relay system.</text>
</comment>
<comment type="similarity">
    <text evidence="3">Belongs to the dsrC/tusE family.</text>
</comment>
<keyword evidence="3" id="KW-0808">Transferase</keyword>
<comment type="subcellular location">
    <subcellularLocation>
        <location evidence="1">Cytoplasm</location>
    </subcellularLocation>
</comment>
<gene>
    <name evidence="4" type="ORF">V6U78_07640</name>
</gene>
<evidence type="ECO:0000256" key="3">
    <source>
        <dbReference type="PIRNR" id="PIRNR006223"/>
    </source>
</evidence>
<dbReference type="Pfam" id="PF04358">
    <property type="entry name" value="DsrC"/>
    <property type="match status" value="1"/>
</dbReference>
<dbReference type="InterPro" id="IPR043163">
    <property type="entry name" value="DsrC-like_N"/>
</dbReference>
<dbReference type="InterPro" id="IPR042072">
    <property type="entry name" value="DsrC-like_C"/>
</dbReference>
<dbReference type="NCBIfam" id="TIGR03342">
    <property type="entry name" value="dsrC_tusE_dsvC"/>
    <property type="match status" value="1"/>
</dbReference>
<evidence type="ECO:0000256" key="2">
    <source>
        <dbReference type="ARBA" id="ARBA00022490"/>
    </source>
</evidence>
<dbReference type="EC" id="2.8.1.-" evidence="3"/>
<dbReference type="InterPro" id="IPR007453">
    <property type="entry name" value="DsrC/TusE"/>
</dbReference>
<dbReference type="InterPro" id="IPR025526">
    <property type="entry name" value="DsrC-like_dom_sf"/>
</dbReference>
<evidence type="ECO:0000313" key="5">
    <source>
        <dbReference type="Proteomes" id="UP001621714"/>
    </source>
</evidence>
<dbReference type="PANTHER" id="PTHR37010">
    <property type="entry name" value="SULFURTRANSFERASE TUSE"/>
    <property type="match status" value="1"/>
</dbReference>
<dbReference type="RefSeq" id="WP_405339075.1">
    <property type="nucleotide sequence ID" value="NZ_JBANFI010000004.1"/>
</dbReference>
<keyword evidence="2" id="KW-0963">Cytoplasm</keyword>
<dbReference type="PIRSF" id="PIRSF006223">
    <property type="entry name" value="DsrC_TusE"/>
    <property type="match status" value="1"/>
</dbReference>
<protein>
    <recommendedName>
        <fullName evidence="3">Sulfurtransferase</fullName>
        <ecNumber evidence="3">2.8.1.-</ecNumber>
    </recommendedName>
</protein>
<evidence type="ECO:0000256" key="1">
    <source>
        <dbReference type="ARBA" id="ARBA00004496"/>
    </source>
</evidence>
<dbReference type="EMBL" id="JBANFI010000004">
    <property type="protein sequence ID" value="MFK7160904.1"/>
    <property type="molecule type" value="Genomic_DNA"/>
</dbReference>
<reference evidence="4 5" key="1">
    <citation type="submission" date="2024-02" db="EMBL/GenBank/DDBJ databases">
        <title>Marinospirillum sp. MEB 164 isolated from Lonar lake sediment.</title>
        <authorList>
            <person name="Joshi A."/>
            <person name="Thite S."/>
        </authorList>
    </citation>
    <scope>NUCLEOTIDE SEQUENCE [LARGE SCALE GENOMIC DNA]</scope>
    <source>
        <strain evidence="4 5">MEB164</strain>
    </source>
</reference>